<dbReference type="OrthoDB" id="3132666at2759"/>
<dbReference type="EMBL" id="KN824289">
    <property type="protein sequence ID" value="KIM29262.1"/>
    <property type="molecule type" value="Genomic_DNA"/>
</dbReference>
<gene>
    <name evidence="1" type="ORF">M408DRAFT_23055</name>
</gene>
<sequence length="122" mass="13384">MSGFSNFNAPPTFGLFQNHANALPPSPNTPISLQTDDGAPDARLIAGFFHSPRIPNGDALRTLISNVLNSAWYKKKRLNQMPRGTLDPFAQRRGELTVCLFCHTPYDNANESLGCVKAHFGL</sequence>
<reference evidence="1 2" key="1">
    <citation type="submission" date="2014-04" db="EMBL/GenBank/DDBJ databases">
        <authorList>
            <consortium name="DOE Joint Genome Institute"/>
            <person name="Kuo A."/>
            <person name="Zuccaro A."/>
            <person name="Kohler A."/>
            <person name="Nagy L.G."/>
            <person name="Floudas D."/>
            <person name="Copeland A."/>
            <person name="Barry K.W."/>
            <person name="Cichocki N."/>
            <person name="Veneault-Fourrey C."/>
            <person name="LaButti K."/>
            <person name="Lindquist E.A."/>
            <person name="Lipzen A."/>
            <person name="Lundell T."/>
            <person name="Morin E."/>
            <person name="Murat C."/>
            <person name="Sun H."/>
            <person name="Tunlid A."/>
            <person name="Henrissat B."/>
            <person name="Grigoriev I.V."/>
            <person name="Hibbett D.S."/>
            <person name="Martin F."/>
            <person name="Nordberg H.P."/>
            <person name="Cantor M.N."/>
            <person name="Hua S.X."/>
        </authorList>
    </citation>
    <scope>NUCLEOTIDE SEQUENCE [LARGE SCALE GENOMIC DNA]</scope>
    <source>
        <strain evidence="1 2">MAFF 305830</strain>
    </source>
</reference>
<dbReference type="AlphaFoldDB" id="A0A0C2XJN9"/>
<reference evidence="2" key="2">
    <citation type="submission" date="2015-01" db="EMBL/GenBank/DDBJ databases">
        <title>Evolutionary Origins and Diversification of the Mycorrhizal Mutualists.</title>
        <authorList>
            <consortium name="DOE Joint Genome Institute"/>
            <consortium name="Mycorrhizal Genomics Consortium"/>
            <person name="Kohler A."/>
            <person name="Kuo A."/>
            <person name="Nagy L.G."/>
            <person name="Floudas D."/>
            <person name="Copeland A."/>
            <person name="Barry K.W."/>
            <person name="Cichocki N."/>
            <person name="Veneault-Fourrey C."/>
            <person name="LaButti K."/>
            <person name="Lindquist E.A."/>
            <person name="Lipzen A."/>
            <person name="Lundell T."/>
            <person name="Morin E."/>
            <person name="Murat C."/>
            <person name="Riley R."/>
            <person name="Ohm R."/>
            <person name="Sun H."/>
            <person name="Tunlid A."/>
            <person name="Henrissat B."/>
            <person name="Grigoriev I.V."/>
            <person name="Hibbett D.S."/>
            <person name="Martin F."/>
        </authorList>
    </citation>
    <scope>NUCLEOTIDE SEQUENCE [LARGE SCALE GENOMIC DNA]</scope>
    <source>
        <strain evidence="2">MAFF 305830</strain>
    </source>
</reference>
<keyword evidence="2" id="KW-1185">Reference proteome</keyword>
<dbReference type="HOGENOM" id="CLU_127824_0_0_1"/>
<dbReference type="Proteomes" id="UP000054097">
    <property type="component" value="Unassembled WGS sequence"/>
</dbReference>
<evidence type="ECO:0000313" key="2">
    <source>
        <dbReference type="Proteomes" id="UP000054097"/>
    </source>
</evidence>
<protein>
    <submittedName>
        <fullName evidence="1">Uncharacterized protein</fullName>
    </submittedName>
</protein>
<name>A0A0C2XJN9_SERVB</name>
<proteinExistence type="predicted"/>
<evidence type="ECO:0000313" key="1">
    <source>
        <dbReference type="EMBL" id="KIM29262.1"/>
    </source>
</evidence>
<organism evidence="1 2">
    <name type="scientific">Serendipita vermifera MAFF 305830</name>
    <dbReference type="NCBI Taxonomy" id="933852"/>
    <lineage>
        <taxon>Eukaryota</taxon>
        <taxon>Fungi</taxon>
        <taxon>Dikarya</taxon>
        <taxon>Basidiomycota</taxon>
        <taxon>Agaricomycotina</taxon>
        <taxon>Agaricomycetes</taxon>
        <taxon>Sebacinales</taxon>
        <taxon>Serendipitaceae</taxon>
        <taxon>Serendipita</taxon>
    </lineage>
</organism>
<accession>A0A0C2XJN9</accession>